<name>A0A024T8T0_9STRA</name>
<sequence length="205" mass="23234">MMLSKAASGCSRKQEAWVGWLYGGVVEEFNRLRKAGVKFSPKLLILFAKVFVKTSTHPVLNTTFANEAKPYKPILDRIDLRWVQRLMDKYNFVGRAHPAKLMVYEKRNVHIEGDRLPSRNRRTQASALTLNHCITHEPAHLGEFQSCKNVVESVDDTHFVVDIDNGKMLGFRSDNDVKYADDVSGGVGMTMVHDPESLLEWLGES</sequence>
<dbReference type="VEuPathDB" id="FungiDB:H310_14811"/>
<organism evidence="1">
    <name type="scientific">Aphanomyces invadans</name>
    <dbReference type="NCBI Taxonomy" id="157072"/>
    <lineage>
        <taxon>Eukaryota</taxon>
        <taxon>Sar</taxon>
        <taxon>Stramenopiles</taxon>
        <taxon>Oomycota</taxon>
        <taxon>Saprolegniomycetes</taxon>
        <taxon>Saprolegniales</taxon>
        <taxon>Verrucalvaceae</taxon>
        <taxon>Aphanomyces</taxon>
    </lineage>
</organism>
<dbReference type="RefSeq" id="XP_008880964.1">
    <property type="nucleotide sequence ID" value="XM_008882742.1"/>
</dbReference>
<dbReference type="OrthoDB" id="166763at2759"/>
<protein>
    <submittedName>
        <fullName evidence="1">Uncharacterized protein</fullName>
    </submittedName>
</protein>
<dbReference type="eggNOG" id="ENOG502S42H">
    <property type="taxonomic scope" value="Eukaryota"/>
</dbReference>
<proteinExistence type="predicted"/>
<gene>
    <name evidence="1" type="ORF">H310_14811</name>
</gene>
<evidence type="ECO:0000313" key="1">
    <source>
        <dbReference type="EMBL" id="ETV90408.1"/>
    </source>
</evidence>
<accession>A0A024T8T0</accession>
<dbReference type="EMBL" id="KI914042">
    <property type="protein sequence ID" value="ETV90408.1"/>
    <property type="molecule type" value="Genomic_DNA"/>
</dbReference>
<reference evidence="1" key="1">
    <citation type="submission" date="2013-12" db="EMBL/GenBank/DDBJ databases">
        <title>The Genome Sequence of Aphanomyces invadans NJM9701.</title>
        <authorList>
            <consortium name="The Broad Institute Genomics Platform"/>
            <person name="Russ C."/>
            <person name="Tyler B."/>
            <person name="van West P."/>
            <person name="Dieguez-Uribeondo J."/>
            <person name="Young S.K."/>
            <person name="Zeng Q."/>
            <person name="Gargeya S."/>
            <person name="Fitzgerald M."/>
            <person name="Abouelleil A."/>
            <person name="Alvarado L."/>
            <person name="Chapman S.B."/>
            <person name="Gainer-Dewar J."/>
            <person name="Goldberg J."/>
            <person name="Griggs A."/>
            <person name="Gujja S."/>
            <person name="Hansen M."/>
            <person name="Howarth C."/>
            <person name="Imamovic A."/>
            <person name="Ireland A."/>
            <person name="Larimer J."/>
            <person name="McCowan C."/>
            <person name="Murphy C."/>
            <person name="Pearson M."/>
            <person name="Poon T.W."/>
            <person name="Priest M."/>
            <person name="Roberts A."/>
            <person name="Saif S."/>
            <person name="Shea T."/>
            <person name="Sykes S."/>
            <person name="Wortman J."/>
            <person name="Nusbaum C."/>
            <person name="Birren B."/>
        </authorList>
    </citation>
    <scope>NUCLEOTIDE SEQUENCE [LARGE SCALE GENOMIC DNA]</scope>
    <source>
        <strain evidence="1">NJM9701</strain>
    </source>
</reference>
<dbReference type="GeneID" id="20091861"/>
<dbReference type="AlphaFoldDB" id="A0A024T8T0"/>